<feature type="domain" description="HD Cas3-type" evidence="10">
    <location>
        <begin position="24"/>
        <end position="234"/>
    </location>
</feature>
<dbReference type="InterPro" id="IPR006935">
    <property type="entry name" value="Helicase/UvrB_N"/>
</dbReference>
<dbReference type="InterPro" id="IPR038257">
    <property type="entry name" value="CRISPR-assoc_Cas3_HD_sf"/>
</dbReference>
<accession>A0A077QQY7</accession>
<keyword evidence="7" id="KW-0347">Helicase</keyword>
<evidence type="ECO:0000256" key="9">
    <source>
        <dbReference type="ARBA" id="ARBA00023118"/>
    </source>
</evidence>
<dbReference type="Pfam" id="PF22590">
    <property type="entry name" value="Cas3-like_C_2"/>
    <property type="match status" value="1"/>
</dbReference>
<dbReference type="NCBIfam" id="TIGR01596">
    <property type="entry name" value="cas3_HD"/>
    <property type="match status" value="1"/>
</dbReference>
<evidence type="ECO:0000256" key="4">
    <source>
        <dbReference type="ARBA" id="ARBA00022723"/>
    </source>
</evidence>
<keyword evidence="4" id="KW-0479">Metal-binding</keyword>
<evidence type="ECO:0000256" key="1">
    <source>
        <dbReference type="ARBA" id="ARBA00006847"/>
    </source>
</evidence>
<dbReference type="Proteomes" id="UP000028480">
    <property type="component" value="Unassembled WGS sequence"/>
</dbReference>
<dbReference type="AlphaFoldDB" id="A0A077QQY7"/>
<dbReference type="HOGENOM" id="CLU_013924_2_0_6"/>
<dbReference type="PANTHER" id="PTHR47963:SF9">
    <property type="entry name" value="CRISPR-ASSOCIATED ENDONUCLEASE_HELICASE CAS3"/>
    <property type="match status" value="1"/>
</dbReference>
<dbReference type="InterPro" id="IPR027417">
    <property type="entry name" value="P-loop_NTPase"/>
</dbReference>
<dbReference type="Pfam" id="PF04851">
    <property type="entry name" value="ResIII"/>
    <property type="match status" value="1"/>
</dbReference>
<evidence type="ECO:0000313" key="12">
    <source>
        <dbReference type="Proteomes" id="UP000028480"/>
    </source>
</evidence>
<evidence type="ECO:0000256" key="8">
    <source>
        <dbReference type="ARBA" id="ARBA00022840"/>
    </source>
</evidence>
<dbReference type="InterPro" id="IPR050547">
    <property type="entry name" value="DEAD_box_RNA_helicases"/>
</dbReference>
<keyword evidence="5" id="KW-0547">Nucleotide-binding</keyword>
<evidence type="ECO:0000259" key="10">
    <source>
        <dbReference type="PROSITE" id="PS51643"/>
    </source>
</evidence>
<dbReference type="InterPro" id="IPR054712">
    <property type="entry name" value="Cas3-like_dom"/>
</dbReference>
<keyword evidence="6" id="KW-0378">Hydrolase</keyword>
<gene>
    <name evidence="11" type="ORF">XBI1_700004</name>
</gene>
<evidence type="ECO:0000256" key="5">
    <source>
        <dbReference type="ARBA" id="ARBA00022741"/>
    </source>
</evidence>
<dbReference type="Pfam" id="PF18019">
    <property type="entry name" value="Cas3_HD"/>
    <property type="match status" value="1"/>
</dbReference>
<dbReference type="CDD" id="cd09641">
    <property type="entry name" value="Cas3''_I"/>
    <property type="match status" value="1"/>
</dbReference>
<dbReference type="GO" id="GO:0003723">
    <property type="term" value="F:RNA binding"/>
    <property type="evidence" value="ECO:0007669"/>
    <property type="project" value="TreeGrafter"/>
</dbReference>
<dbReference type="SMART" id="SM00487">
    <property type="entry name" value="DEXDc"/>
    <property type="match status" value="1"/>
</dbReference>
<evidence type="ECO:0000313" key="11">
    <source>
        <dbReference type="EMBL" id="CDH34986.1"/>
    </source>
</evidence>
<dbReference type="GO" id="GO:0046872">
    <property type="term" value="F:metal ion binding"/>
    <property type="evidence" value="ECO:0007669"/>
    <property type="project" value="UniProtKB-KW"/>
</dbReference>
<dbReference type="GO" id="GO:0005524">
    <property type="term" value="F:ATP binding"/>
    <property type="evidence" value="ECO:0007669"/>
    <property type="project" value="UniProtKB-KW"/>
</dbReference>
<dbReference type="GO" id="GO:0016787">
    <property type="term" value="F:hydrolase activity"/>
    <property type="evidence" value="ECO:0007669"/>
    <property type="project" value="UniProtKB-KW"/>
</dbReference>
<keyword evidence="8" id="KW-0067">ATP-binding</keyword>
<dbReference type="EMBL" id="CBTB010000280">
    <property type="protein sequence ID" value="CDH34986.1"/>
    <property type="molecule type" value="Genomic_DNA"/>
</dbReference>
<dbReference type="InterPro" id="IPR014001">
    <property type="entry name" value="Helicase_ATP-bd"/>
</dbReference>
<sequence>MPMLINNFGYIIRYWGKAQKNIYSDADYHLLAYHCLDVAAVGKYLLAPHKKITADIADFLELSKEELQNLFVFFLLLHDIGKFASAFQQLYSPEQHAELLKPQHCKPYDGKHFRHDRLGLFFWKQIQDGVLFALVGDNNLQRRDKDRAQDTLMVLMQCMLGHHGKPIDDGDDWHAIGDFTEDSNVTDAKAFTNDLIALFQPRLSLKKLLSKEWKDNLKQVSWQLAGIVVMADWIGSDSARFRYQTNPMPLAEYWQTAEQQAQIALNAINMQYTPAISPYKSIQHYYGFSPTPLQQWAEKVPIDDSPQLFILEDVTGAGKTEAALTLTHRLMQAGVAEGFYFGLPTMAISNAMFSRVAKHYREMFNTGGKPPSIVLAHGASKMNDAFNDIILTSENSDSDYTKDEITATAQCHQWLADSRKKALLAPVGVGTIDQALLAVLPRKYQSLRLIGLNRKILIFDEVHAADEYMFTLLENLLNLHLHQGGSVILLTATLSLKQRQKLADIWLSSAGQTPQKLRQTAFPLATKITLTPENPIIEQPLHSRSDVSSEVIVKTLDSLDACVQTALNAAKEGQCVVWVRNSVDDALHAFRLIQSQMNNPEDCLLFHSRFILHDRKKIEDLVLEILGKNSTQLHRQGKILITTQVFQESLDADADEMIADICPIDDLIQRTGRLHRHTRDAEGIYQQGISDCRPAPVLYLHAPKWDDQPQADWLSKDFRNTQYVYRSPGRLWLGLRELRRLGAIRVPAEARTLIEAVYSDDAYEHIPDTLRHKENEFIGEGHSKEAKAESQTLRWKHGYCNHSASGWYDDDSDISTRFSDIETVEVLLVKLTDKGALIPWANEGEFAVQLSTIKLPKNKFTDKLLAVPESFSHAVEQLKSQFKSAKYLQIWLPELDPNFSYDPTIGFYEIHQQEA</sequence>
<evidence type="ECO:0000256" key="2">
    <source>
        <dbReference type="ARBA" id="ARBA00009046"/>
    </source>
</evidence>
<dbReference type="GO" id="GO:0003677">
    <property type="term" value="F:DNA binding"/>
    <property type="evidence" value="ECO:0007669"/>
    <property type="project" value="InterPro"/>
</dbReference>
<proteinExistence type="inferred from homology"/>
<comment type="similarity">
    <text evidence="2">In the central section; belongs to the CRISPR-associated helicase Cas3 family.</text>
</comment>
<organism evidence="11 12">
    <name type="scientific">Xenorhabdus bovienii str. Intermedium</name>
    <dbReference type="NCBI Taxonomy" id="1379677"/>
    <lineage>
        <taxon>Bacteria</taxon>
        <taxon>Pseudomonadati</taxon>
        <taxon>Pseudomonadota</taxon>
        <taxon>Gammaproteobacteria</taxon>
        <taxon>Enterobacterales</taxon>
        <taxon>Morganellaceae</taxon>
        <taxon>Xenorhabdus</taxon>
    </lineage>
</organism>
<dbReference type="Gene3D" id="3.40.50.300">
    <property type="entry name" value="P-loop containing nucleotide triphosphate hydrolases"/>
    <property type="match status" value="2"/>
</dbReference>
<keyword evidence="3" id="KW-0540">Nuclease</keyword>
<dbReference type="PANTHER" id="PTHR47963">
    <property type="entry name" value="DEAD-BOX ATP-DEPENDENT RNA HELICASE 47, MITOCHONDRIAL"/>
    <property type="match status" value="1"/>
</dbReference>
<evidence type="ECO:0000256" key="7">
    <source>
        <dbReference type="ARBA" id="ARBA00022806"/>
    </source>
</evidence>
<dbReference type="InterPro" id="IPR006474">
    <property type="entry name" value="Helicase_Cas3_CRISPR-ass_core"/>
</dbReference>
<evidence type="ECO:0000256" key="6">
    <source>
        <dbReference type="ARBA" id="ARBA00022801"/>
    </source>
</evidence>
<dbReference type="NCBIfam" id="TIGR01587">
    <property type="entry name" value="cas3_core"/>
    <property type="match status" value="1"/>
</dbReference>
<keyword evidence="9" id="KW-0051">Antiviral defense</keyword>
<evidence type="ECO:0000256" key="3">
    <source>
        <dbReference type="ARBA" id="ARBA00022722"/>
    </source>
</evidence>
<dbReference type="GO" id="GO:0003724">
    <property type="term" value="F:RNA helicase activity"/>
    <property type="evidence" value="ECO:0007669"/>
    <property type="project" value="TreeGrafter"/>
</dbReference>
<dbReference type="GO" id="GO:0051607">
    <property type="term" value="P:defense response to virus"/>
    <property type="evidence" value="ECO:0007669"/>
    <property type="project" value="UniProtKB-KW"/>
</dbReference>
<name>A0A077QQY7_XENBV</name>
<dbReference type="PROSITE" id="PS51643">
    <property type="entry name" value="HD_CAS3"/>
    <property type="match status" value="1"/>
</dbReference>
<dbReference type="InterPro" id="IPR006483">
    <property type="entry name" value="CRISPR-assoc_Cas3_HD"/>
</dbReference>
<comment type="similarity">
    <text evidence="1">In the N-terminal section; belongs to the CRISPR-associated nuclease Cas3-HD family.</text>
</comment>
<protein>
    <submittedName>
        <fullName evidence="11">CRISPR-associated helicase, Cas3 family</fullName>
    </submittedName>
</protein>
<dbReference type="SUPFAM" id="SSF52540">
    <property type="entry name" value="P-loop containing nucleoside triphosphate hydrolases"/>
    <property type="match status" value="1"/>
</dbReference>
<dbReference type="Gene3D" id="1.10.3210.30">
    <property type="match status" value="1"/>
</dbReference>
<comment type="caution">
    <text evidence="11">The sequence shown here is derived from an EMBL/GenBank/DDBJ whole genome shotgun (WGS) entry which is preliminary data.</text>
</comment>
<reference evidence="11" key="1">
    <citation type="submission" date="2013-07" db="EMBL/GenBank/DDBJ databases">
        <title>Sub-species coevolution in mutualistic symbiosis.</title>
        <authorList>
            <person name="Murfin K."/>
            <person name="Klassen J."/>
            <person name="Lee M."/>
            <person name="Forst S."/>
            <person name="Stock P."/>
            <person name="Goodrich-Blair H."/>
        </authorList>
    </citation>
    <scope>NUCLEOTIDE SEQUENCE [LARGE SCALE GENOMIC DNA]</scope>
    <source>
        <strain evidence="11">Intermedium</strain>
    </source>
</reference>
<dbReference type="GO" id="GO:0004518">
    <property type="term" value="F:nuclease activity"/>
    <property type="evidence" value="ECO:0007669"/>
    <property type="project" value="UniProtKB-KW"/>
</dbReference>